<dbReference type="SUPFAM" id="SSF56574">
    <property type="entry name" value="Serpins"/>
    <property type="match status" value="3"/>
</dbReference>
<dbReference type="InterPro" id="IPR042185">
    <property type="entry name" value="Serpin_sf_2"/>
</dbReference>
<dbReference type="AlphaFoldDB" id="R7WB74"/>
<dbReference type="GO" id="GO:0005615">
    <property type="term" value="C:extracellular space"/>
    <property type="evidence" value="ECO:0007669"/>
    <property type="project" value="InterPro"/>
</dbReference>
<organism evidence="4">
    <name type="scientific">Aegilops tauschii</name>
    <name type="common">Tausch's goatgrass</name>
    <name type="synonym">Aegilops squarrosa</name>
    <dbReference type="NCBI Taxonomy" id="37682"/>
    <lineage>
        <taxon>Eukaryota</taxon>
        <taxon>Viridiplantae</taxon>
        <taxon>Streptophyta</taxon>
        <taxon>Embryophyta</taxon>
        <taxon>Tracheophyta</taxon>
        <taxon>Spermatophyta</taxon>
        <taxon>Magnoliopsida</taxon>
        <taxon>Liliopsida</taxon>
        <taxon>Poales</taxon>
        <taxon>Poaceae</taxon>
        <taxon>BOP clade</taxon>
        <taxon>Pooideae</taxon>
        <taxon>Triticodae</taxon>
        <taxon>Triticeae</taxon>
        <taxon>Triticinae</taxon>
        <taxon>Aegilops</taxon>
    </lineage>
</organism>
<accession>R7WB74</accession>
<proteinExistence type="inferred from homology"/>
<evidence type="ECO:0000256" key="1">
    <source>
        <dbReference type="ARBA" id="ARBA00009500"/>
    </source>
</evidence>
<dbReference type="Pfam" id="PF00079">
    <property type="entry name" value="Serpin"/>
    <property type="match status" value="3"/>
</dbReference>
<dbReference type="GO" id="GO:0004867">
    <property type="term" value="F:serine-type endopeptidase inhibitor activity"/>
    <property type="evidence" value="ECO:0007669"/>
    <property type="project" value="InterPro"/>
</dbReference>
<sequence length="564" mass="61000">MCIFLPDAYDGLRSLVDQITSRPGFVHDHLPAIPVKVGDFGVPKFKLDFTSKMVEILEQLGLVLPFGMGSDLSDMVEDDGTGLPLVVRDVIHKAVIELNEEGTEAAALTMMIAAPGAAPMAMPEPRVYFIVEEASGAIMFAGHVVDPSNGSGPAPVRTGKRKHEGALINEERLPARRFELLPVTRNPPVQFDTIGMIGSSGLAMLAARLTRPLTEGSTDGNLVFSPLSIYAALVLLAAGARDATLEEILRILGARTRSELENFVSRLAADALQDRARSQESQFVAVHQGFKVLKLRYKMGAPDHKGTTKHSPPLGRPDSDPYSYNGVGAAPYAHPRVSAAYNRGGGGPSPNYFPVRPHPYFHQHYYPPPFRNSFSPYTYPRPYPPYGALGPVGYPPNPYFPRHDAFGNSYYAPNAWAGHAYPSPSQCTTVPWARSGSDYTGPTQFSMCIFLPDAYDGLCSVAVVLKKLGLHLPFSEQGDLSDMVEEDGSGLPIVVGDVIHKAVVEVNEEGTEAAAVTITECGYGGCSRLPPPPPQVDFIVDHPFAYYIMEEATGTVVFADPSKE</sequence>
<dbReference type="InterPro" id="IPR023796">
    <property type="entry name" value="Serpin_dom"/>
</dbReference>
<name>R7WB74_AEGTA</name>
<dbReference type="EnsemblPlants" id="EMT16560">
    <property type="protein sequence ID" value="EMT16560"/>
    <property type="gene ID" value="F775_22152"/>
</dbReference>
<comment type="similarity">
    <text evidence="1 2">Belongs to the serpin family.</text>
</comment>
<dbReference type="InterPro" id="IPR036186">
    <property type="entry name" value="Serpin_sf"/>
</dbReference>
<evidence type="ECO:0000259" key="3">
    <source>
        <dbReference type="SMART" id="SM00093"/>
    </source>
</evidence>
<dbReference type="PANTHER" id="PTHR11461">
    <property type="entry name" value="SERINE PROTEASE INHIBITOR, SERPIN"/>
    <property type="match status" value="1"/>
</dbReference>
<dbReference type="PANTHER" id="PTHR11461:SF386">
    <property type="entry name" value="SERPIN DOMAIN-CONTAINING PROTEIN"/>
    <property type="match status" value="1"/>
</dbReference>
<dbReference type="Gene3D" id="3.30.497.10">
    <property type="entry name" value="Antithrombin, subunit I, domain 2"/>
    <property type="match status" value="2"/>
</dbReference>
<dbReference type="InterPro" id="IPR000215">
    <property type="entry name" value="Serpin_fam"/>
</dbReference>
<evidence type="ECO:0000313" key="4">
    <source>
        <dbReference type="EnsemblPlants" id="EMT16560"/>
    </source>
</evidence>
<dbReference type="Gene3D" id="2.30.39.10">
    <property type="entry name" value="Alpha-1-antitrypsin, domain 1"/>
    <property type="match status" value="2"/>
</dbReference>
<evidence type="ECO:0000256" key="2">
    <source>
        <dbReference type="RuleBase" id="RU000411"/>
    </source>
</evidence>
<dbReference type="Gene3D" id="6.20.40.10">
    <property type="match status" value="1"/>
</dbReference>
<protein>
    <submittedName>
        <fullName evidence="4">Putative serpin-Z8</fullName>
    </submittedName>
</protein>
<reference evidence="4" key="1">
    <citation type="submission" date="2015-06" db="UniProtKB">
        <authorList>
            <consortium name="EnsemblPlants"/>
        </authorList>
    </citation>
    <scope>IDENTIFICATION</scope>
</reference>
<dbReference type="InterPro" id="IPR042178">
    <property type="entry name" value="Serpin_sf_1"/>
</dbReference>
<feature type="domain" description="Serpin" evidence="3">
    <location>
        <begin position="207"/>
        <end position="561"/>
    </location>
</feature>
<dbReference type="SMART" id="SM00093">
    <property type="entry name" value="SERPIN"/>
    <property type="match status" value="1"/>
</dbReference>